<dbReference type="Pfam" id="PF00487">
    <property type="entry name" value="FA_desaturase"/>
    <property type="match status" value="1"/>
</dbReference>
<evidence type="ECO:0000256" key="8">
    <source>
        <dbReference type="ARBA" id="ARBA00023004"/>
    </source>
</evidence>
<keyword evidence="10 13" id="KW-0472">Membrane</keyword>
<comment type="domain">
    <text evidence="12">The histidine box domains are involved in binding the catalytic metal ions.</text>
</comment>
<evidence type="ECO:0000313" key="16">
    <source>
        <dbReference type="Proteomes" id="UP000410492"/>
    </source>
</evidence>
<keyword evidence="7 12" id="KW-0560">Oxidoreductase</keyword>
<dbReference type="GO" id="GO:0005506">
    <property type="term" value="F:iron ion binding"/>
    <property type="evidence" value="ECO:0007669"/>
    <property type="project" value="TreeGrafter"/>
</dbReference>
<dbReference type="AlphaFoldDB" id="A0A653DWA6"/>
<feature type="transmembrane region" description="Helical" evidence="13">
    <location>
        <begin position="222"/>
        <end position="243"/>
    </location>
</feature>
<evidence type="ECO:0000256" key="10">
    <source>
        <dbReference type="ARBA" id="ARBA00023136"/>
    </source>
</evidence>
<dbReference type="OrthoDB" id="10260134at2759"/>
<accession>A0A653DWA6</accession>
<evidence type="ECO:0000256" key="11">
    <source>
        <dbReference type="ARBA" id="ARBA00023160"/>
    </source>
</evidence>
<evidence type="ECO:0000259" key="14">
    <source>
        <dbReference type="Pfam" id="PF00487"/>
    </source>
</evidence>
<protein>
    <recommendedName>
        <fullName evidence="14">Fatty acid desaturase domain-containing protein</fullName>
    </recommendedName>
</protein>
<reference evidence="15 16" key="1">
    <citation type="submission" date="2019-01" db="EMBL/GenBank/DDBJ databases">
        <authorList>
            <person name="Sayadi A."/>
        </authorList>
    </citation>
    <scope>NUCLEOTIDE SEQUENCE [LARGE SCALE GENOMIC DNA]</scope>
</reference>
<evidence type="ECO:0000256" key="1">
    <source>
        <dbReference type="ARBA" id="ARBA00004141"/>
    </source>
</evidence>
<comment type="similarity">
    <text evidence="2 12">Belongs to the fatty acid desaturase type 1 family.</text>
</comment>
<keyword evidence="11 12" id="KW-0275">Fatty acid biosynthesis</keyword>
<sequence>MTAQEVPKNDKAMNAEVPEEQSCPEISDAVKKIGTDYSYKRDIIWTLVVFYGIMHLLGWYGLYRAIFNCYRLTMIYSIMVGVASQVGINMGAHRLYAHKAFKAKLPLRIALVMLDTIAGMYTVYYWVRDHRLHHKYSDTDADPHNSNRGFFFSHVGWLMSKKHPAVTQYGKTIQMSDLESDEVIMFQKKYYLPLYIILNSIIVAVPVWMWNETVVNSIFSSYFFRYILFFNITCCVNSWAHFYGSKPYDRYIRPSGIKSVILPGSRRRLA</sequence>
<gene>
    <name evidence="15" type="ORF">CALMAC_LOCUS20980</name>
</gene>
<dbReference type="GO" id="GO:0004768">
    <property type="term" value="F:stearoyl-CoA 9-desaturase activity"/>
    <property type="evidence" value="ECO:0007669"/>
    <property type="project" value="TreeGrafter"/>
</dbReference>
<organism evidence="15 16">
    <name type="scientific">Callosobruchus maculatus</name>
    <name type="common">Southern cowpea weevil</name>
    <name type="synonym">Pulse bruchid</name>
    <dbReference type="NCBI Taxonomy" id="64391"/>
    <lineage>
        <taxon>Eukaryota</taxon>
        <taxon>Metazoa</taxon>
        <taxon>Ecdysozoa</taxon>
        <taxon>Arthropoda</taxon>
        <taxon>Hexapoda</taxon>
        <taxon>Insecta</taxon>
        <taxon>Pterygota</taxon>
        <taxon>Neoptera</taxon>
        <taxon>Endopterygota</taxon>
        <taxon>Coleoptera</taxon>
        <taxon>Polyphaga</taxon>
        <taxon>Cucujiformia</taxon>
        <taxon>Chrysomeloidea</taxon>
        <taxon>Chrysomelidae</taxon>
        <taxon>Bruchinae</taxon>
        <taxon>Bruchini</taxon>
        <taxon>Callosobruchus</taxon>
    </lineage>
</organism>
<dbReference type="InterPro" id="IPR015876">
    <property type="entry name" value="Acyl-CoA_DS"/>
</dbReference>
<evidence type="ECO:0000256" key="4">
    <source>
        <dbReference type="ARBA" id="ARBA00022692"/>
    </source>
</evidence>
<keyword evidence="16" id="KW-1185">Reference proteome</keyword>
<proteinExistence type="inferred from homology"/>
<keyword evidence="8" id="KW-0408">Iron</keyword>
<dbReference type="Proteomes" id="UP000410492">
    <property type="component" value="Unassembled WGS sequence"/>
</dbReference>
<keyword evidence="6 13" id="KW-1133">Transmembrane helix</keyword>
<feature type="transmembrane region" description="Helical" evidence="13">
    <location>
        <begin position="43"/>
        <end position="62"/>
    </location>
</feature>
<evidence type="ECO:0000256" key="5">
    <source>
        <dbReference type="ARBA" id="ARBA00022832"/>
    </source>
</evidence>
<dbReference type="InterPro" id="IPR005804">
    <property type="entry name" value="FA_desaturase_dom"/>
</dbReference>
<evidence type="ECO:0000256" key="9">
    <source>
        <dbReference type="ARBA" id="ARBA00023098"/>
    </source>
</evidence>
<feature type="transmembrane region" description="Helical" evidence="13">
    <location>
        <begin position="190"/>
        <end position="210"/>
    </location>
</feature>
<dbReference type="PRINTS" id="PR00075">
    <property type="entry name" value="FACDDSATRASE"/>
</dbReference>
<evidence type="ECO:0000256" key="12">
    <source>
        <dbReference type="RuleBase" id="RU000581"/>
    </source>
</evidence>
<feature type="transmembrane region" description="Helical" evidence="13">
    <location>
        <begin position="74"/>
        <end position="93"/>
    </location>
</feature>
<evidence type="ECO:0000256" key="3">
    <source>
        <dbReference type="ARBA" id="ARBA00022516"/>
    </source>
</evidence>
<keyword evidence="9" id="KW-0443">Lipid metabolism</keyword>
<dbReference type="GO" id="GO:0006636">
    <property type="term" value="P:unsaturated fatty acid biosynthetic process"/>
    <property type="evidence" value="ECO:0007669"/>
    <property type="project" value="TreeGrafter"/>
</dbReference>
<evidence type="ECO:0000256" key="13">
    <source>
        <dbReference type="SAM" id="Phobius"/>
    </source>
</evidence>
<comment type="subcellular location">
    <subcellularLocation>
        <location evidence="1">Membrane</location>
        <topology evidence="1">Multi-pass membrane protein</topology>
    </subcellularLocation>
</comment>
<keyword evidence="3 12" id="KW-0444">Lipid biosynthesis</keyword>
<evidence type="ECO:0000313" key="15">
    <source>
        <dbReference type="EMBL" id="VEN64464.1"/>
    </source>
</evidence>
<keyword evidence="5" id="KW-0276">Fatty acid metabolism</keyword>
<dbReference type="PANTHER" id="PTHR11351:SF92">
    <property type="entry name" value="ACYL-COA DESATURASE 2-LIKE PROTEIN"/>
    <property type="match status" value="1"/>
</dbReference>
<comment type="cofactor">
    <cofactor evidence="12">
        <name>Fe(2+)</name>
        <dbReference type="ChEBI" id="CHEBI:29033"/>
    </cofactor>
</comment>
<feature type="transmembrane region" description="Helical" evidence="13">
    <location>
        <begin position="105"/>
        <end position="127"/>
    </location>
</feature>
<dbReference type="EMBL" id="CAACVG010015430">
    <property type="protein sequence ID" value="VEN64464.1"/>
    <property type="molecule type" value="Genomic_DNA"/>
</dbReference>
<evidence type="ECO:0000256" key="6">
    <source>
        <dbReference type="ARBA" id="ARBA00022989"/>
    </source>
</evidence>
<dbReference type="CDD" id="cd03505">
    <property type="entry name" value="Delta9-FADS-like"/>
    <property type="match status" value="1"/>
</dbReference>
<dbReference type="GO" id="GO:0005789">
    <property type="term" value="C:endoplasmic reticulum membrane"/>
    <property type="evidence" value="ECO:0007669"/>
    <property type="project" value="TreeGrafter"/>
</dbReference>
<feature type="domain" description="Fatty acid desaturase" evidence="14">
    <location>
        <begin position="75"/>
        <end position="251"/>
    </location>
</feature>
<dbReference type="PANTHER" id="PTHR11351">
    <property type="entry name" value="ACYL-COA DESATURASE"/>
    <property type="match status" value="1"/>
</dbReference>
<name>A0A653DWA6_CALMS</name>
<evidence type="ECO:0000256" key="2">
    <source>
        <dbReference type="ARBA" id="ARBA00009295"/>
    </source>
</evidence>
<keyword evidence="4 12" id="KW-0812">Transmembrane</keyword>
<evidence type="ECO:0000256" key="7">
    <source>
        <dbReference type="ARBA" id="ARBA00023002"/>
    </source>
</evidence>